<dbReference type="InterPro" id="IPR000210">
    <property type="entry name" value="BTB/POZ_dom"/>
</dbReference>
<dbReference type="Proteomes" id="UP000480548">
    <property type="component" value="Unassembled WGS sequence"/>
</dbReference>
<comment type="caution">
    <text evidence="3">The sequence shown here is derived from an EMBL/GenBank/DDBJ whole genome shotgun (WGS) entry which is preliminary data.</text>
</comment>
<dbReference type="PANTHER" id="PTHR47843">
    <property type="entry name" value="BTB DOMAIN-CONTAINING PROTEIN-RELATED"/>
    <property type="match status" value="1"/>
</dbReference>
<evidence type="ECO:0000313" key="4">
    <source>
        <dbReference type="Proteomes" id="UP000480548"/>
    </source>
</evidence>
<feature type="region of interest" description="Disordered" evidence="1">
    <location>
        <begin position="75"/>
        <end position="97"/>
    </location>
</feature>
<evidence type="ECO:0000259" key="2">
    <source>
        <dbReference type="PROSITE" id="PS50097"/>
    </source>
</evidence>
<feature type="region of interest" description="Disordered" evidence="1">
    <location>
        <begin position="186"/>
        <end position="223"/>
    </location>
</feature>
<name>A0A7C8JSI1_ORBOL</name>
<dbReference type="PROSITE" id="PS50097">
    <property type="entry name" value="BTB"/>
    <property type="match status" value="1"/>
</dbReference>
<proteinExistence type="predicted"/>
<reference evidence="3 4" key="1">
    <citation type="submission" date="2019-06" db="EMBL/GenBank/DDBJ databases">
        <authorList>
            <person name="Palmer J.M."/>
        </authorList>
    </citation>
    <scope>NUCLEOTIDE SEQUENCE [LARGE SCALE GENOMIC DNA]</scope>
    <source>
        <strain evidence="3 4">TWF703</strain>
    </source>
</reference>
<accession>A0A7C8JSI1</accession>
<feature type="compositionally biased region" description="Polar residues" evidence="1">
    <location>
        <begin position="190"/>
        <end position="205"/>
    </location>
</feature>
<sequence>MTSNPFIPNFRLGPTIRIPPTHYPDLPINPYHENDLPANYLYITVSPSDGSSSCCSCSTCSDLELKQPEIQYADMSAPTTSNPKGVIPKKDDESPPHQIGLVLDSEVIRITAGEDKPAFYVHRAVLEKSDSPILKQVISGKFKEGRGENGLDWSSEDPETVRRFLTYLYSGDYYVPKPELKRSADELQNGVESGSGTAQAGNATEQGKKSKTDPDEQGVEQTGAIVRPLTPVQYHLEHIRLPTWRQNTDAGDLEHTPRAGKEFAFGEAMLAHSRLYVFAQYHLLKPLEVLTLQRLTQVMVLAETHSHNLEADILPIVEYTYHADDLNRPGDLCELVSQFVAIHFHRFEGEEFYEILEAGGGFVRDVCSKLGRQLMANELKSNGGRGRVAQKAYGKTGKLNRVHPPGPCSVGPVLDSIDFLLMFAHLLFRRVLHNELREKY</sequence>
<dbReference type="InterPro" id="IPR011333">
    <property type="entry name" value="SKP1/BTB/POZ_sf"/>
</dbReference>
<dbReference type="AlphaFoldDB" id="A0A7C8JSI1"/>
<gene>
    <name evidence="3" type="ORF">TWF703_010151</name>
</gene>
<protein>
    <recommendedName>
        <fullName evidence="2">BTB domain-containing protein</fullName>
    </recommendedName>
</protein>
<organism evidence="3 4">
    <name type="scientific">Orbilia oligospora</name>
    <name type="common">Nematode-trapping fungus</name>
    <name type="synonym">Arthrobotrys oligospora</name>
    <dbReference type="NCBI Taxonomy" id="2813651"/>
    <lineage>
        <taxon>Eukaryota</taxon>
        <taxon>Fungi</taxon>
        <taxon>Dikarya</taxon>
        <taxon>Ascomycota</taxon>
        <taxon>Pezizomycotina</taxon>
        <taxon>Orbiliomycetes</taxon>
        <taxon>Orbiliales</taxon>
        <taxon>Orbiliaceae</taxon>
        <taxon>Orbilia</taxon>
    </lineage>
</organism>
<dbReference type="Gene3D" id="3.30.710.10">
    <property type="entry name" value="Potassium Channel Kv1.1, Chain A"/>
    <property type="match status" value="1"/>
</dbReference>
<evidence type="ECO:0000313" key="3">
    <source>
        <dbReference type="EMBL" id="KAF3143745.1"/>
    </source>
</evidence>
<dbReference type="EMBL" id="WIQZ01000008">
    <property type="protein sequence ID" value="KAF3143745.1"/>
    <property type="molecule type" value="Genomic_DNA"/>
</dbReference>
<evidence type="ECO:0000256" key="1">
    <source>
        <dbReference type="SAM" id="MobiDB-lite"/>
    </source>
</evidence>
<feature type="domain" description="BTB" evidence="2">
    <location>
        <begin position="105"/>
        <end position="177"/>
    </location>
</feature>